<feature type="domain" description="DUF4283" evidence="2">
    <location>
        <begin position="129"/>
        <end position="203"/>
    </location>
</feature>
<dbReference type="AlphaFoldDB" id="A0A6D2HBS9"/>
<dbReference type="OrthoDB" id="1939300at2759"/>
<dbReference type="InterPro" id="IPR025558">
    <property type="entry name" value="DUF4283"/>
</dbReference>
<dbReference type="InterPro" id="IPR040256">
    <property type="entry name" value="At4g02000-like"/>
</dbReference>
<organism evidence="3 4">
    <name type="scientific">Microthlaspi erraticum</name>
    <dbReference type="NCBI Taxonomy" id="1685480"/>
    <lineage>
        <taxon>Eukaryota</taxon>
        <taxon>Viridiplantae</taxon>
        <taxon>Streptophyta</taxon>
        <taxon>Embryophyta</taxon>
        <taxon>Tracheophyta</taxon>
        <taxon>Spermatophyta</taxon>
        <taxon>Magnoliopsida</taxon>
        <taxon>eudicotyledons</taxon>
        <taxon>Gunneridae</taxon>
        <taxon>Pentapetalae</taxon>
        <taxon>rosids</taxon>
        <taxon>malvids</taxon>
        <taxon>Brassicales</taxon>
        <taxon>Brassicaceae</taxon>
        <taxon>Coluteocarpeae</taxon>
        <taxon>Microthlaspi</taxon>
    </lineage>
</organism>
<feature type="region of interest" description="Disordered" evidence="1">
    <location>
        <begin position="386"/>
        <end position="434"/>
    </location>
</feature>
<dbReference type="Pfam" id="PF14111">
    <property type="entry name" value="DUF4283"/>
    <property type="match status" value="1"/>
</dbReference>
<accession>A0A6D2HBS9</accession>
<feature type="region of interest" description="Disordered" evidence="1">
    <location>
        <begin position="323"/>
        <end position="355"/>
    </location>
</feature>
<evidence type="ECO:0000313" key="4">
    <source>
        <dbReference type="Proteomes" id="UP000467841"/>
    </source>
</evidence>
<dbReference type="Proteomes" id="UP000467841">
    <property type="component" value="Unassembled WGS sequence"/>
</dbReference>
<keyword evidence="4" id="KW-1185">Reference proteome</keyword>
<protein>
    <recommendedName>
        <fullName evidence="2">DUF4283 domain-containing protein</fullName>
    </recommendedName>
</protein>
<comment type="caution">
    <text evidence="3">The sequence shown here is derived from an EMBL/GenBank/DDBJ whole genome shotgun (WGS) entry which is preliminary data.</text>
</comment>
<dbReference type="EMBL" id="CACVBM020000044">
    <property type="protein sequence ID" value="CAA7013481.1"/>
    <property type="molecule type" value="Genomic_DNA"/>
</dbReference>
<gene>
    <name evidence="3" type="ORF">MERR_LOCUS715</name>
</gene>
<dbReference type="PANTHER" id="PTHR31286:SF181">
    <property type="entry name" value="ZINC KNUCKLE (CCHC-TYPE) FAMILY PROTEIN"/>
    <property type="match status" value="1"/>
</dbReference>
<evidence type="ECO:0000256" key="1">
    <source>
        <dbReference type="SAM" id="MobiDB-lite"/>
    </source>
</evidence>
<evidence type="ECO:0000259" key="2">
    <source>
        <dbReference type="Pfam" id="PF14111"/>
    </source>
</evidence>
<feature type="compositionally biased region" description="Polar residues" evidence="1">
    <location>
        <begin position="342"/>
        <end position="352"/>
    </location>
</feature>
<reference evidence="3" key="1">
    <citation type="submission" date="2020-01" db="EMBL/GenBank/DDBJ databases">
        <authorList>
            <person name="Mishra B."/>
        </authorList>
    </citation>
    <scope>NUCLEOTIDE SEQUENCE [LARGE SCALE GENOMIC DNA]</scope>
</reference>
<proteinExistence type="predicted"/>
<evidence type="ECO:0000313" key="3">
    <source>
        <dbReference type="EMBL" id="CAA7013481.1"/>
    </source>
</evidence>
<name>A0A6D2HBS9_9BRAS</name>
<dbReference type="PANTHER" id="PTHR31286">
    <property type="entry name" value="GLYCINE-RICH CELL WALL STRUCTURAL PROTEIN 1.8-LIKE"/>
    <property type="match status" value="1"/>
</dbReference>
<sequence length="498" mass="53483">MEPHARSREFPPPPSFFIMVAGASSPPSSLPPDLLFLSSSPPLGSDLVSSVTPAPHVAAVSSIPSSGAVASPAVLSGALTHSGKPASWVSNFKPQFKNLSKIGSPTISSDGIPQIQAPNSIVLSSSRMWKNHIVAYFHGNPPSPAKIFSDLNPIWGLKGRISIKHHSSGVFLILLPDVETRNWVLDVGFWHSGNCSIIVTSWEVSTDIRKMKLVHAPVWILFRRVPPELWSEVGFSTIASAVGIPVHTEFPNIKPYTNGVVKLRVVIELAKKRANSIRIKDKFGNSALVLMEVLKMPPKCGNCKEFGHLNLRCPASILKPGLQLPKPQEPAPSVCLEEAHSDSNSIPPQQESGIDPPIEKAQEAVTIDSTGSLVSDSPLPVVPHEIGIRESSSSSEPNDGFTMVSRRSSPPPVSQTASESKRLASPVTSAQFGEEEEIIENAQLRRAQRQQASHRTPPLLIEFSSSLNPEKVAVSDLATCFVGSSEHLPIAGVPVSDS</sequence>